<accession>A0A1A6AB86</accession>
<feature type="compositionally biased region" description="Polar residues" evidence="1">
    <location>
        <begin position="1"/>
        <end position="22"/>
    </location>
</feature>
<dbReference type="RefSeq" id="XP_018265161.1">
    <property type="nucleotide sequence ID" value="XM_018404880.1"/>
</dbReference>
<dbReference type="VEuPathDB" id="FungiDB:I303_01521"/>
<evidence type="ECO:0000313" key="2">
    <source>
        <dbReference type="EMBL" id="OBR87319.1"/>
    </source>
</evidence>
<dbReference type="OrthoDB" id="2564915at2759"/>
<reference evidence="2" key="1">
    <citation type="submission" date="2013-07" db="EMBL/GenBank/DDBJ databases">
        <title>The Genome Sequence of Cryptococcus dejecticola CBS10117.</title>
        <authorList>
            <consortium name="The Broad Institute Genome Sequencing Platform"/>
            <person name="Cuomo C."/>
            <person name="Litvintseva A."/>
            <person name="Chen Y."/>
            <person name="Heitman J."/>
            <person name="Sun S."/>
            <person name="Springer D."/>
            <person name="Dromer F."/>
            <person name="Young S.K."/>
            <person name="Zeng Q."/>
            <person name="Gargeya S."/>
            <person name="Fitzgerald M."/>
            <person name="Abouelleil A."/>
            <person name="Alvarado L."/>
            <person name="Berlin A.M."/>
            <person name="Chapman S.B."/>
            <person name="Dewar J."/>
            <person name="Goldberg J."/>
            <person name="Griggs A."/>
            <person name="Gujja S."/>
            <person name="Hansen M."/>
            <person name="Howarth C."/>
            <person name="Imamovic A."/>
            <person name="Larimer J."/>
            <person name="McCowan C."/>
            <person name="Murphy C."/>
            <person name="Pearson M."/>
            <person name="Priest M."/>
            <person name="Roberts A."/>
            <person name="Saif S."/>
            <person name="Shea T."/>
            <person name="Sykes S."/>
            <person name="Wortman J."/>
            <person name="Nusbaum C."/>
            <person name="Birren B."/>
        </authorList>
    </citation>
    <scope>NUCLEOTIDE SEQUENCE [LARGE SCALE GENOMIC DNA]</scope>
    <source>
        <strain evidence="2">CBS 10117</strain>
    </source>
</reference>
<dbReference type="AlphaFoldDB" id="A0A1A6AB86"/>
<sequence length="502" mass="54841">MNAPYDSTTSQVAPSISQTSGSPPVVTRSRPQPQDRYHPSSNPSIARKPACLSTNRPPGPGRPITFADLTELQPLILSYLKAISPISLLPVSRSLYSELLPKVYRSISLDKHNASLLFHGYSPLTSSRGLWRNTNHSRTRLRQLRDFQPLPGRRSRSSPPDTNSTFSIGQDHEGETGTRGRGVCRKTEALSMTQEISLKDAESLSVICQVHMELLSYSPIATRRSIGIGIGVGAGNGRLSEDDDDQYEDGTNPNTWPLKNVKTLKVGWELIKYLAESHEPPPGMKVLPICCIPFENVNKLDITLGSLGRVRKRFLRRAISELASEFTLVQLVLRVEIPVEVGAGMKALKDGHGPSNNAVLIQQAQEAGPTIDNNAKSDGDNGEIYIPPIEHPPPASEILVVLHPTSDSANPRPVGCSKRDVSDIDADSLIHRLANSIHTFLEDTGRRNFRIPKSAIATPHHEEVERLVRNKIVAGDGLGVARSVGRRAFVNTTFTSSSDAQA</sequence>
<reference evidence="3" key="3">
    <citation type="submission" date="2024-02" db="EMBL/GenBank/DDBJ databases">
        <title>Comparative genomics of Cryptococcus and Kwoniella reveals pathogenesis evolution and contrasting modes of karyotype evolution via chromosome fusion or intercentromeric recombination.</title>
        <authorList>
            <person name="Coelho M.A."/>
            <person name="David-Palma M."/>
            <person name="Shea T."/>
            <person name="Bowers K."/>
            <person name="McGinley-Smith S."/>
            <person name="Mohammad A.W."/>
            <person name="Gnirke A."/>
            <person name="Yurkov A.M."/>
            <person name="Nowrousian M."/>
            <person name="Sun S."/>
            <person name="Cuomo C.A."/>
            <person name="Heitman J."/>
        </authorList>
    </citation>
    <scope>NUCLEOTIDE SEQUENCE</scope>
    <source>
        <strain evidence="3">CBS 10117</strain>
    </source>
</reference>
<evidence type="ECO:0000256" key="1">
    <source>
        <dbReference type="SAM" id="MobiDB-lite"/>
    </source>
</evidence>
<proteinExistence type="predicted"/>
<dbReference type="EMBL" id="CP144531">
    <property type="protein sequence ID" value="WWC59776.1"/>
    <property type="molecule type" value="Genomic_DNA"/>
</dbReference>
<protein>
    <recommendedName>
        <fullName evidence="5">F-box domain-containing protein</fullName>
    </recommendedName>
</protein>
<feature type="region of interest" description="Disordered" evidence="1">
    <location>
        <begin position="1"/>
        <end position="59"/>
    </location>
</feature>
<dbReference type="KEGG" id="kdj:28965220"/>
<evidence type="ECO:0000313" key="3">
    <source>
        <dbReference type="EMBL" id="WWC59776.1"/>
    </source>
</evidence>
<keyword evidence="4" id="KW-1185">Reference proteome</keyword>
<evidence type="ECO:0000313" key="4">
    <source>
        <dbReference type="Proteomes" id="UP000078595"/>
    </source>
</evidence>
<feature type="region of interest" description="Disordered" evidence="1">
    <location>
        <begin position="145"/>
        <end position="181"/>
    </location>
</feature>
<reference evidence="3" key="2">
    <citation type="submission" date="2013-07" db="EMBL/GenBank/DDBJ databases">
        <authorList>
            <consortium name="The Broad Institute Genome Sequencing Platform"/>
            <person name="Cuomo C."/>
            <person name="Litvintseva A."/>
            <person name="Chen Y."/>
            <person name="Heitman J."/>
            <person name="Sun S."/>
            <person name="Springer D."/>
            <person name="Dromer F."/>
            <person name="Young S.K."/>
            <person name="Zeng Q."/>
            <person name="Gargeya S."/>
            <person name="Fitzgerald M."/>
            <person name="Abouelleil A."/>
            <person name="Alvarado L."/>
            <person name="Berlin A.M."/>
            <person name="Chapman S.B."/>
            <person name="Dewar J."/>
            <person name="Goldberg J."/>
            <person name="Griggs A."/>
            <person name="Gujja S."/>
            <person name="Hansen M."/>
            <person name="Howarth C."/>
            <person name="Imamovic A."/>
            <person name="Larimer J."/>
            <person name="McCowan C."/>
            <person name="Murphy C."/>
            <person name="Pearson M."/>
            <person name="Priest M."/>
            <person name="Roberts A."/>
            <person name="Saif S."/>
            <person name="Shea T."/>
            <person name="Sykes S."/>
            <person name="Wortman J."/>
            <person name="Nusbaum C."/>
            <person name="Birren B."/>
        </authorList>
    </citation>
    <scope>NUCLEOTIDE SEQUENCE</scope>
    <source>
        <strain evidence="3">CBS 10117</strain>
    </source>
</reference>
<dbReference type="Proteomes" id="UP000078595">
    <property type="component" value="Chromosome 2"/>
</dbReference>
<dbReference type="GeneID" id="28965220"/>
<evidence type="ECO:0008006" key="5">
    <source>
        <dbReference type="Google" id="ProtNLM"/>
    </source>
</evidence>
<gene>
    <name evidence="2" type="ORF">I303_01521</name>
    <name evidence="3" type="ORF">I303_102338</name>
</gene>
<name>A0A1A6AB86_9TREE</name>
<organism evidence="2">
    <name type="scientific">Kwoniella dejecticola CBS 10117</name>
    <dbReference type="NCBI Taxonomy" id="1296121"/>
    <lineage>
        <taxon>Eukaryota</taxon>
        <taxon>Fungi</taxon>
        <taxon>Dikarya</taxon>
        <taxon>Basidiomycota</taxon>
        <taxon>Agaricomycotina</taxon>
        <taxon>Tremellomycetes</taxon>
        <taxon>Tremellales</taxon>
        <taxon>Cryptococcaceae</taxon>
        <taxon>Kwoniella</taxon>
    </lineage>
</organism>
<dbReference type="EMBL" id="KI894028">
    <property type="protein sequence ID" value="OBR87319.1"/>
    <property type="molecule type" value="Genomic_DNA"/>
</dbReference>